<sequence length="279" mass="28155">MYESVGPGSVLQPGSAIGYQAQQAGHSAYYAWPGYGCNAATLAGCAGLGKTYAPSTGYCASQAAPTASGYDLDAAYGTTAGGWVAPSAPGGTGLGAPGYGARWHFPTGIAYARAAGEPAYGQPAPAGAYCHPAAPTAWPAAPYGAFVGPAPQGRYSRPAQPGYQSIAAQAGAYGPAGQEYGQQHVAPMAYEWGAGRPAAAPAMQAFLGLHAGYSHAAVHAPPGVRQPTVASANAGRYHAAGTSAPRKAPWKVNGRCEARFSMTMRPRQPPIMRGGSSPL</sequence>
<evidence type="ECO:0000313" key="2">
    <source>
        <dbReference type="Proteomes" id="UP001489004"/>
    </source>
</evidence>
<keyword evidence="2" id="KW-1185">Reference proteome</keyword>
<evidence type="ECO:0000313" key="1">
    <source>
        <dbReference type="EMBL" id="KAK9811613.1"/>
    </source>
</evidence>
<proteinExistence type="predicted"/>
<dbReference type="EMBL" id="JALJOR010000009">
    <property type="protein sequence ID" value="KAK9811613.1"/>
    <property type="molecule type" value="Genomic_DNA"/>
</dbReference>
<comment type="caution">
    <text evidence="1">The sequence shown here is derived from an EMBL/GenBank/DDBJ whole genome shotgun (WGS) entry which is preliminary data.</text>
</comment>
<gene>
    <name evidence="1" type="ORF">WJX72_006964</name>
</gene>
<name>A0AAW1PTZ1_9CHLO</name>
<protein>
    <submittedName>
        <fullName evidence="1">Uncharacterized protein</fullName>
    </submittedName>
</protein>
<reference evidence="1 2" key="1">
    <citation type="journal article" date="2024" name="Nat. Commun.">
        <title>Phylogenomics reveals the evolutionary origins of lichenization in chlorophyte algae.</title>
        <authorList>
            <person name="Puginier C."/>
            <person name="Libourel C."/>
            <person name="Otte J."/>
            <person name="Skaloud P."/>
            <person name="Haon M."/>
            <person name="Grisel S."/>
            <person name="Petersen M."/>
            <person name="Berrin J.G."/>
            <person name="Delaux P.M."/>
            <person name="Dal Grande F."/>
            <person name="Keller J."/>
        </authorList>
    </citation>
    <scope>NUCLEOTIDE SEQUENCE [LARGE SCALE GENOMIC DNA]</scope>
    <source>
        <strain evidence="1 2">SAG 2043</strain>
    </source>
</reference>
<dbReference type="AlphaFoldDB" id="A0AAW1PTZ1"/>
<organism evidence="1 2">
    <name type="scientific">[Myrmecia] bisecta</name>
    <dbReference type="NCBI Taxonomy" id="41462"/>
    <lineage>
        <taxon>Eukaryota</taxon>
        <taxon>Viridiplantae</taxon>
        <taxon>Chlorophyta</taxon>
        <taxon>core chlorophytes</taxon>
        <taxon>Trebouxiophyceae</taxon>
        <taxon>Trebouxiales</taxon>
        <taxon>Trebouxiaceae</taxon>
        <taxon>Myrmecia</taxon>
    </lineage>
</organism>
<dbReference type="Proteomes" id="UP001489004">
    <property type="component" value="Unassembled WGS sequence"/>
</dbReference>
<accession>A0AAW1PTZ1</accession>